<reference evidence="2" key="1">
    <citation type="submission" date="2023-06" db="EMBL/GenBank/DDBJ databases">
        <title>Genomic of Agaribacillus aureum.</title>
        <authorList>
            <person name="Wang G."/>
        </authorList>
    </citation>
    <scope>NUCLEOTIDE SEQUENCE</scope>
    <source>
        <strain evidence="2">BMA12</strain>
    </source>
</reference>
<dbReference type="InterPro" id="IPR009081">
    <property type="entry name" value="PP-bd_ACP"/>
</dbReference>
<evidence type="ECO:0000259" key="1">
    <source>
        <dbReference type="PROSITE" id="PS50075"/>
    </source>
</evidence>
<gene>
    <name evidence="2" type="ORF">QQ020_23095</name>
</gene>
<protein>
    <submittedName>
        <fullName evidence="2">Phosphopantetheine-binding protein</fullName>
    </submittedName>
</protein>
<dbReference type="Pfam" id="PF00550">
    <property type="entry name" value="PP-binding"/>
    <property type="match status" value="1"/>
</dbReference>
<dbReference type="Proteomes" id="UP001172083">
    <property type="component" value="Unassembled WGS sequence"/>
</dbReference>
<accession>A0ABT8LF55</accession>
<dbReference type="SUPFAM" id="SSF47336">
    <property type="entry name" value="ACP-like"/>
    <property type="match status" value="1"/>
</dbReference>
<sequence>MKHTLAEILSDVLSREVSPDALNEQSDLMTDLGLNSLDLLQFIVKIEEAFDIEINIESLDLKYFNKLELLQSFILEMQGNKDVI</sequence>
<dbReference type="EMBL" id="JAUJEB010000005">
    <property type="protein sequence ID" value="MDN5214986.1"/>
    <property type="molecule type" value="Genomic_DNA"/>
</dbReference>
<organism evidence="2 3">
    <name type="scientific">Agaribacillus aureus</name>
    <dbReference type="NCBI Taxonomy" id="3051825"/>
    <lineage>
        <taxon>Bacteria</taxon>
        <taxon>Pseudomonadati</taxon>
        <taxon>Bacteroidota</taxon>
        <taxon>Cytophagia</taxon>
        <taxon>Cytophagales</taxon>
        <taxon>Splendidivirgaceae</taxon>
        <taxon>Agaribacillus</taxon>
    </lineage>
</organism>
<dbReference type="PROSITE" id="PS50075">
    <property type="entry name" value="CARRIER"/>
    <property type="match status" value="1"/>
</dbReference>
<feature type="domain" description="Carrier" evidence="1">
    <location>
        <begin position="1"/>
        <end position="78"/>
    </location>
</feature>
<name>A0ABT8LF55_9BACT</name>
<dbReference type="Gene3D" id="1.10.1200.10">
    <property type="entry name" value="ACP-like"/>
    <property type="match status" value="1"/>
</dbReference>
<evidence type="ECO:0000313" key="3">
    <source>
        <dbReference type="Proteomes" id="UP001172083"/>
    </source>
</evidence>
<proteinExistence type="predicted"/>
<dbReference type="InterPro" id="IPR036736">
    <property type="entry name" value="ACP-like_sf"/>
</dbReference>
<dbReference type="RefSeq" id="WP_346760324.1">
    <property type="nucleotide sequence ID" value="NZ_JAUJEB010000005.1"/>
</dbReference>
<comment type="caution">
    <text evidence="2">The sequence shown here is derived from an EMBL/GenBank/DDBJ whole genome shotgun (WGS) entry which is preliminary data.</text>
</comment>
<keyword evidence="3" id="KW-1185">Reference proteome</keyword>
<evidence type="ECO:0000313" key="2">
    <source>
        <dbReference type="EMBL" id="MDN5214986.1"/>
    </source>
</evidence>